<keyword evidence="1" id="KW-1133">Transmembrane helix</keyword>
<dbReference type="EMBL" id="GBXM01076408">
    <property type="protein sequence ID" value="JAH32169.1"/>
    <property type="molecule type" value="Transcribed_RNA"/>
</dbReference>
<evidence type="ECO:0000313" key="2">
    <source>
        <dbReference type="EMBL" id="JAH32169.1"/>
    </source>
</evidence>
<name>A0A0E9RSM9_ANGAN</name>
<protein>
    <submittedName>
        <fullName evidence="2">Uncharacterized protein</fullName>
    </submittedName>
</protein>
<sequence length="44" mass="5134">MSLHPATSEMPVNAWQCCSTSLLCLTICVFWMQKMHKQNRDYCP</sequence>
<dbReference type="AlphaFoldDB" id="A0A0E9RSM9"/>
<keyword evidence="1" id="KW-0812">Transmembrane</keyword>
<feature type="transmembrane region" description="Helical" evidence="1">
    <location>
        <begin position="12"/>
        <end position="32"/>
    </location>
</feature>
<keyword evidence="1" id="KW-0472">Membrane</keyword>
<evidence type="ECO:0000256" key="1">
    <source>
        <dbReference type="SAM" id="Phobius"/>
    </source>
</evidence>
<accession>A0A0E9RSM9</accession>
<proteinExistence type="predicted"/>
<organism evidence="2">
    <name type="scientific">Anguilla anguilla</name>
    <name type="common">European freshwater eel</name>
    <name type="synonym">Muraena anguilla</name>
    <dbReference type="NCBI Taxonomy" id="7936"/>
    <lineage>
        <taxon>Eukaryota</taxon>
        <taxon>Metazoa</taxon>
        <taxon>Chordata</taxon>
        <taxon>Craniata</taxon>
        <taxon>Vertebrata</taxon>
        <taxon>Euteleostomi</taxon>
        <taxon>Actinopterygii</taxon>
        <taxon>Neopterygii</taxon>
        <taxon>Teleostei</taxon>
        <taxon>Anguilliformes</taxon>
        <taxon>Anguillidae</taxon>
        <taxon>Anguilla</taxon>
    </lineage>
</organism>
<reference evidence="2" key="2">
    <citation type="journal article" date="2015" name="Fish Shellfish Immunol.">
        <title>Early steps in the European eel (Anguilla anguilla)-Vibrio vulnificus interaction in the gills: Role of the RtxA13 toxin.</title>
        <authorList>
            <person name="Callol A."/>
            <person name="Pajuelo D."/>
            <person name="Ebbesson L."/>
            <person name="Teles M."/>
            <person name="MacKenzie S."/>
            <person name="Amaro C."/>
        </authorList>
    </citation>
    <scope>NUCLEOTIDE SEQUENCE</scope>
</reference>
<reference evidence="2" key="1">
    <citation type="submission" date="2014-11" db="EMBL/GenBank/DDBJ databases">
        <authorList>
            <person name="Amaro Gonzalez C."/>
        </authorList>
    </citation>
    <scope>NUCLEOTIDE SEQUENCE</scope>
</reference>